<organism evidence="8 9">
    <name type="scientific">Actinomadura macrotermitis</name>
    <dbReference type="NCBI Taxonomy" id="2585200"/>
    <lineage>
        <taxon>Bacteria</taxon>
        <taxon>Bacillati</taxon>
        <taxon>Actinomycetota</taxon>
        <taxon>Actinomycetes</taxon>
        <taxon>Streptosporangiales</taxon>
        <taxon>Thermomonosporaceae</taxon>
        <taxon>Actinomadura</taxon>
    </lineage>
</organism>
<dbReference type="InterPro" id="IPR047141">
    <property type="entry name" value="Stealth"/>
</dbReference>
<evidence type="ECO:0000259" key="4">
    <source>
        <dbReference type="Pfam" id="PF11380"/>
    </source>
</evidence>
<dbReference type="Pfam" id="PF17101">
    <property type="entry name" value="Stealth_CR1"/>
    <property type="match status" value="1"/>
</dbReference>
<evidence type="ECO:0000259" key="7">
    <source>
        <dbReference type="Pfam" id="PF17103"/>
    </source>
</evidence>
<dbReference type="InterPro" id="IPR031357">
    <property type="entry name" value="Stealth_CR3"/>
</dbReference>
<keyword evidence="3" id="KW-0270">Exopolysaccharide synthesis</keyword>
<evidence type="ECO:0000256" key="3">
    <source>
        <dbReference type="ARBA" id="ARBA00023169"/>
    </source>
</evidence>
<reference evidence="8 9" key="1">
    <citation type="submission" date="2019-10" db="EMBL/GenBank/DDBJ databases">
        <title>Actinomadura rubteroloni sp. nov. and Actinomadura macrotermitis sp. nov., isolated from the gut of fungus growing-termite Macrotermes natalensis.</title>
        <authorList>
            <person name="Benndorf R."/>
            <person name="Martin K."/>
            <person name="Kuefner M."/>
            <person name="De Beer W."/>
            <person name="Kaster A.-K."/>
            <person name="Vollmers J."/>
            <person name="Poulsen M."/>
            <person name="Beemelmanns C."/>
        </authorList>
    </citation>
    <scope>NUCLEOTIDE SEQUENCE [LARGE SCALE GENOMIC DNA]</scope>
    <source>
        <strain evidence="8 9">RB68</strain>
    </source>
</reference>
<dbReference type="AlphaFoldDB" id="A0A7K0C254"/>
<gene>
    <name evidence="8" type="primary">cpsY_1</name>
    <name evidence="8" type="ORF">ACRB68_56100</name>
</gene>
<dbReference type="EC" id="2.7.-.-" evidence="8"/>
<keyword evidence="9" id="KW-1185">Reference proteome</keyword>
<evidence type="ECO:0000313" key="8">
    <source>
        <dbReference type="EMBL" id="MQY07509.1"/>
    </source>
</evidence>
<name>A0A7K0C254_9ACTN</name>
<feature type="domain" description="Stealth protein CR2 conserved region 2" evidence="4">
    <location>
        <begin position="207"/>
        <end position="312"/>
    </location>
</feature>
<dbReference type="GO" id="GO:0016772">
    <property type="term" value="F:transferase activity, transferring phosphorus-containing groups"/>
    <property type="evidence" value="ECO:0007669"/>
    <property type="project" value="InterPro"/>
</dbReference>
<keyword evidence="2 8" id="KW-0808">Transferase</keyword>
<comment type="similarity">
    <text evidence="1">Belongs to the stealth family.</text>
</comment>
<proteinExistence type="inferred from homology"/>
<feature type="domain" description="Stealth protein CR1 conserved region 1" evidence="5">
    <location>
        <begin position="169"/>
        <end position="194"/>
    </location>
</feature>
<evidence type="ECO:0000259" key="6">
    <source>
        <dbReference type="Pfam" id="PF17102"/>
    </source>
</evidence>
<dbReference type="PANTHER" id="PTHR24045:SF0">
    <property type="entry name" value="N-ACETYLGLUCOSAMINE-1-PHOSPHOTRANSFERASE SUBUNITS ALPHA_BETA"/>
    <property type="match status" value="1"/>
</dbReference>
<accession>A0A7K0C254</accession>
<protein>
    <submittedName>
        <fullName evidence="8">Exopolysaccharide phosphotransferase CpsY</fullName>
        <ecNumber evidence="8">2.7.-.-</ecNumber>
    </submittedName>
</protein>
<dbReference type="Pfam" id="PF17102">
    <property type="entry name" value="Stealth_CR3"/>
    <property type="match status" value="1"/>
</dbReference>
<comment type="caution">
    <text evidence="8">The sequence shown here is derived from an EMBL/GenBank/DDBJ whole genome shotgun (WGS) entry which is preliminary data.</text>
</comment>
<dbReference type="EMBL" id="WEGH01000003">
    <property type="protein sequence ID" value="MQY07509.1"/>
    <property type="molecule type" value="Genomic_DNA"/>
</dbReference>
<evidence type="ECO:0000313" key="9">
    <source>
        <dbReference type="Proteomes" id="UP000487268"/>
    </source>
</evidence>
<feature type="domain" description="Stealth protein CR4 conserved region 4" evidence="7">
    <location>
        <begin position="433"/>
        <end position="483"/>
    </location>
</feature>
<dbReference type="Pfam" id="PF17103">
    <property type="entry name" value="Stealth_CR4"/>
    <property type="match status" value="1"/>
</dbReference>
<feature type="domain" description="Stealth protein CR3 conserved region 3" evidence="6">
    <location>
        <begin position="357"/>
        <end position="403"/>
    </location>
</feature>
<dbReference type="GO" id="GO:0000271">
    <property type="term" value="P:polysaccharide biosynthetic process"/>
    <property type="evidence" value="ECO:0007669"/>
    <property type="project" value="UniProtKB-KW"/>
</dbReference>
<dbReference type="InterPro" id="IPR021520">
    <property type="entry name" value="Stealth_CR2"/>
</dbReference>
<evidence type="ECO:0000256" key="2">
    <source>
        <dbReference type="ARBA" id="ARBA00022679"/>
    </source>
</evidence>
<evidence type="ECO:0000256" key="1">
    <source>
        <dbReference type="ARBA" id="ARBA00007583"/>
    </source>
</evidence>
<dbReference type="InterPro" id="IPR031356">
    <property type="entry name" value="Stealth_CR4"/>
</dbReference>
<dbReference type="PANTHER" id="PTHR24045">
    <property type="match status" value="1"/>
</dbReference>
<dbReference type="Pfam" id="PF11380">
    <property type="entry name" value="Stealth_CR2"/>
    <property type="match status" value="1"/>
</dbReference>
<evidence type="ECO:0000259" key="5">
    <source>
        <dbReference type="Pfam" id="PF17101"/>
    </source>
</evidence>
<dbReference type="InterPro" id="IPR031358">
    <property type="entry name" value="Stealth_CR1"/>
</dbReference>
<dbReference type="Proteomes" id="UP000487268">
    <property type="component" value="Unassembled WGS sequence"/>
</dbReference>
<sequence length="484" mass="53653">MRGDLGPHDVARLNLETVSDVLDAAGVPYLLVRDPEVRHRIAVRRERRADALAAIARALADAPVYAEPIGRGAPPGGHARDVTGWPDHDIRLYRPVTQPSEALRFAADCGCDLEFWESTPAGGLRATRPTLVGRDIPASALEPAELAVGGRRHPSLAVFTQTFTDEPDFPVDAVYTWVDGADPAWRERRAAALGERVPHPADGGESRYRSRDELRYSLRSLAMYAPWVRRIWIVTDRQVPAWLNIGHPRIAVVDHRDVFTDADALPTYNSHAIETQLHHIDGLSEHFLYLNDDFFLGRPLTPGRFFHPAGLTRCFPSPTAIPQGPRDDRDPTWIAAAKNNRELIRRAFGRGTVHAFKHAPYALRRSVLDELERRFAAEFAATARSRIRSGRDLSVVSSLYHHYGLCTGQAVAGELSADTVPLSRGSGLPTLARLLEARDREVFCLNDMASGDLTEEQKDEAAAGFLERYFPVTAPWEAAGPDRT</sequence>